<dbReference type="EMBL" id="JAWDGP010008106">
    <property type="protein sequence ID" value="KAK3690881.1"/>
    <property type="molecule type" value="Genomic_DNA"/>
</dbReference>
<evidence type="ECO:0000313" key="1">
    <source>
        <dbReference type="EMBL" id="KAK3690881.1"/>
    </source>
</evidence>
<proteinExistence type="predicted"/>
<gene>
    <name evidence="1" type="ORF">RRG08_021579</name>
</gene>
<dbReference type="AlphaFoldDB" id="A0AAE1CER8"/>
<comment type="caution">
    <text evidence="1">The sequence shown here is derived from an EMBL/GenBank/DDBJ whole genome shotgun (WGS) entry which is preliminary data.</text>
</comment>
<keyword evidence="2" id="KW-1185">Reference proteome</keyword>
<reference evidence="1" key="1">
    <citation type="journal article" date="2023" name="G3 (Bethesda)">
        <title>A reference genome for the long-term kleptoplast-retaining sea slug Elysia crispata morphotype clarki.</title>
        <authorList>
            <person name="Eastman K.E."/>
            <person name="Pendleton A.L."/>
            <person name="Shaikh M.A."/>
            <person name="Suttiyut T."/>
            <person name="Ogas R."/>
            <person name="Tomko P."/>
            <person name="Gavelis G."/>
            <person name="Widhalm J.R."/>
            <person name="Wisecaver J.H."/>
        </authorList>
    </citation>
    <scope>NUCLEOTIDE SEQUENCE</scope>
    <source>
        <strain evidence="1">ECLA1</strain>
    </source>
</reference>
<protein>
    <submittedName>
        <fullName evidence="1">Uncharacterized protein</fullName>
    </submittedName>
</protein>
<organism evidence="1 2">
    <name type="scientific">Elysia crispata</name>
    <name type="common">lettuce slug</name>
    <dbReference type="NCBI Taxonomy" id="231223"/>
    <lineage>
        <taxon>Eukaryota</taxon>
        <taxon>Metazoa</taxon>
        <taxon>Spiralia</taxon>
        <taxon>Lophotrochozoa</taxon>
        <taxon>Mollusca</taxon>
        <taxon>Gastropoda</taxon>
        <taxon>Heterobranchia</taxon>
        <taxon>Euthyneura</taxon>
        <taxon>Panpulmonata</taxon>
        <taxon>Sacoglossa</taxon>
        <taxon>Placobranchoidea</taxon>
        <taxon>Plakobranchidae</taxon>
        <taxon>Elysia</taxon>
    </lineage>
</organism>
<sequence>MRLGEGEGQMKQFMRVEQSLDHLINIPTVDVAARRRLFHLSKAVGFVQKFNSDTSVDFLSCVITVFDLFDGPKLNNVLLQPVNGNLHHLVYHTSYRY</sequence>
<name>A0AAE1CER8_9GAST</name>
<dbReference type="Proteomes" id="UP001283361">
    <property type="component" value="Unassembled WGS sequence"/>
</dbReference>
<accession>A0AAE1CER8</accession>
<evidence type="ECO:0000313" key="2">
    <source>
        <dbReference type="Proteomes" id="UP001283361"/>
    </source>
</evidence>